<gene>
    <name evidence="2" type="ORF">C6P37_08210</name>
</gene>
<evidence type="ECO:0000313" key="3">
    <source>
        <dbReference type="Proteomes" id="UP000257014"/>
    </source>
</evidence>
<dbReference type="AlphaFoldDB" id="A0A3E0K557"/>
<evidence type="ECO:0000313" key="2">
    <source>
        <dbReference type="EMBL" id="REJ28613.1"/>
    </source>
</evidence>
<feature type="compositionally biased region" description="Basic and acidic residues" evidence="1">
    <location>
        <begin position="28"/>
        <end position="49"/>
    </location>
</feature>
<sequence length="92" mass="10186">MPRQESKLGKDNDEGAGDRKPKGRSVLKGREEGRGKKKEVREHPADGRGARRLRRVAGGRGTCAGFFGQKPPIRRAFRKAREGMGNGALFRK</sequence>
<organism evidence="2 3">
    <name type="scientific">Caldibacillus debilis</name>
    <dbReference type="NCBI Taxonomy" id="301148"/>
    <lineage>
        <taxon>Bacteria</taxon>
        <taxon>Bacillati</taxon>
        <taxon>Bacillota</taxon>
        <taxon>Bacilli</taxon>
        <taxon>Bacillales</taxon>
        <taxon>Bacillaceae</taxon>
        <taxon>Caldibacillus</taxon>
    </lineage>
</organism>
<reference evidence="2 3" key="1">
    <citation type="submission" date="2018-03" db="EMBL/GenBank/DDBJ databases">
        <authorList>
            <person name="Keele B.F."/>
        </authorList>
    </citation>
    <scope>NUCLEOTIDE SEQUENCE [LARGE SCALE GENOMIC DNA]</scope>
    <source>
        <strain evidence="2">ZCTH4_d</strain>
    </source>
</reference>
<proteinExistence type="predicted"/>
<dbReference type="Proteomes" id="UP000257014">
    <property type="component" value="Unassembled WGS sequence"/>
</dbReference>
<feature type="compositionally biased region" description="Basic and acidic residues" evidence="1">
    <location>
        <begin position="1"/>
        <end position="20"/>
    </location>
</feature>
<dbReference type="EMBL" id="QEWE01000016">
    <property type="protein sequence ID" value="REJ28613.1"/>
    <property type="molecule type" value="Genomic_DNA"/>
</dbReference>
<evidence type="ECO:0000256" key="1">
    <source>
        <dbReference type="SAM" id="MobiDB-lite"/>
    </source>
</evidence>
<protein>
    <submittedName>
        <fullName evidence="2">Uncharacterized protein</fullName>
    </submittedName>
</protein>
<accession>A0A3E0K557</accession>
<name>A0A3E0K557_9BACI</name>
<comment type="caution">
    <text evidence="2">The sequence shown here is derived from an EMBL/GenBank/DDBJ whole genome shotgun (WGS) entry which is preliminary data.</text>
</comment>
<feature type="region of interest" description="Disordered" evidence="1">
    <location>
        <begin position="1"/>
        <end position="55"/>
    </location>
</feature>